<proteinExistence type="predicted"/>
<dbReference type="PANTHER" id="PTHR43245:SF23">
    <property type="entry name" value="NAD(P)-BINDING DOMAIN-CONTAINING PROTEIN"/>
    <property type="match status" value="1"/>
</dbReference>
<protein>
    <recommendedName>
        <fullName evidence="1">NAD-dependent epimerase/dehydratase domain-containing protein</fullName>
    </recommendedName>
</protein>
<dbReference type="EMBL" id="UINC01050725">
    <property type="protein sequence ID" value="SVB64027.1"/>
    <property type="molecule type" value="Genomic_DNA"/>
</dbReference>
<accession>A0A382FPJ7</accession>
<feature type="domain" description="NAD-dependent epimerase/dehydratase" evidence="1">
    <location>
        <begin position="2"/>
        <end position="118"/>
    </location>
</feature>
<dbReference type="AlphaFoldDB" id="A0A382FPJ7"/>
<dbReference type="PANTHER" id="PTHR43245">
    <property type="entry name" value="BIFUNCTIONAL POLYMYXIN RESISTANCE PROTEIN ARNA"/>
    <property type="match status" value="1"/>
</dbReference>
<dbReference type="SUPFAM" id="SSF51735">
    <property type="entry name" value="NAD(P)-binding Rossmann-fold domains"/>
    <property type="match status" value="1"/>
</dbReference>
<evidence type="ECO:0000313" key="2">
    <source>
        <dbReference type="EMBL" id="SVB64027.1"/>
    </source>
</evidence>
<dbReference type="Gene3D" id="3.40.50.720">
    <property type="entry name" value="NAD(P)-binding Rossmann-like Domain"/>
    <property type="match status" value="1"/>
</dbReference>
<dbReference type="InterPro" id="IPR001509">
    <property type="entry name" value="Epimerase_deHydtase"/>
</dbReference>
<dbReference type="Pfam" id="PF01370">
    <property type="entry name" value="Epimerase"/>
    <property type="match status" value="1"/>
</dbReference>
<feature type="non-terminal residue" evidence="2">
    <location>
        <position position="1"/>
    </location>
</feature>
<sequence length="214" mass="23993">SVYGITDAENVTEDHPLVPITDYNKYKGLSEPILLQEQSKDFTTVVIRPATVCGYSPRQRLDLTVNILTNHAINNGKITVFGGAQKRPNIHIRDLVDLYQLLLEAPKDTIAGKTFNAGYQNQTIDQIAGSVKEVVQSEMASIDQIEILKTSSDDPRSYHISSEKIRRELGFIPKRSINDAVRDLVGAFGALKLPDPMTNIYYYNIRTMQHSELT</sequence>
<gene>
    <name evidence="2" type="ORF">METZ01_LOCUS216881</name>
</gene>
<dbReference type="InterPro" id="IPR036291">
    <property type="entry name" value="NAD(P)-bd_dom_sf"/>
</dbReference>
<reference evidence="2" key="1">
    <citation type="submission" date="2018-05" db="EMBL/GenBank/DDBJ databases">
        <authorList>
            <person name="Lanie J.A."/>
            <person name="Ng W.-L."/>
            <person name="Kazmierczak K.M."/>
            <person name="Andrzejewski T.M."/>
            <person name="Davidsen T.M."/>
            <person name="Wayne K.J."/>
            <person name="Tettelin H."/>
            <person name="Glass J.I."/>
            <person name="Rusch D."/>
            <person name="Podicherti R."/>
            <person name="Tsui H.-C.T."/>
            <person name="Winkler M.E."/>
        </authorList>
    </citation>
    <scope>NUCLEOTIDE SEQUENCE</scope>
</reference>
<name>A0A382FPJ7_9ZZZZ</name>
<dbReference type="CDD" id="cd08946">
    <property type="entry name" value="SDR_e"/>
    <property type="match status" value="1"/>
</dbReference>
<dbReference type="InterPro" id="IPR050177">
    <property type="entry name" value="Lipid_A_modif_metabolic_enz"/>
</dbReference>
<organism evidence="2">
    <name type="scientific">marine metagenome</name>
    <dbReference type="NCBI Taxonomy" id="408172"/>
    <lineage>
        <taxon>unclassified sequences</taxon>
        <taxon>metagenomes</taxon>
        <taxon>ecological metagenomes</taxon>
    </lineage>
</organism>
<evidence type="ECO:0000259" key="1">
    <source>
        <dbReference type="Pfam" id="PF01370"/>
    </source>
</evidence>